<evidence type="ECO:0000256" key="1">
    <source>
        <dbReference type="SAM" id="MobiDB-lite"/>
    </source>
</evidence>
<proteinExistence type="predicted"/>
<protein>
    <submittedName>
        <fullName evidence="2">Uncharacterized protein</fullName>
    </submittedName>
</protein>
<reference evidence="2" key="1">
    <citation type="submission" date="2021-03" db="EMBL/GenBank/DDBJ databases">
        <title>Draft genome sequence of rust myrtle Austropuccinia psidii MF-1, a brazilian biotype.</title>
        <authorList>
            <person name="Quecine M.C."/>
            <person name="Pachon D.M.R."/>
            <person name="Bonatelli M.L."/>
            <person name="Correr F.H."/>
            <person name="Franceschini L.M."/>
            <person name="Leite T.F."/>
            <person name="Margarido G.R.A."/>
            <person name="Almeida C.A."/>
            <person name="Ferrarezi J.A."/>
            <person name="Labate C.A."/>
        </authorList>
    </citation>
    <scope>NUCLEOTIDE SEQUENCE</scope>
    <source>
        <strain evidence="2">MF-1</strain>
    </source>
</reference>
<comment type="caution">
    <text evidence="2">The sequence shown here is derived from an EMBL/GenBank/DDBJ whole genome shotgun (WGS) entry which is preliminary data.</text>
</comment>
<evidence type="ECO:0000313" key="3">
    <source>
        <dbReference type="Proteomes" id="UP000765509"/>
    </source>
</evidence>
<sequence>MKSKNSSELDLDNVHIGYINQKLLHCIPISLSEIWDLETALVPINNLIHQLLTSRHMFQLDFFQNLSFYEKLNLKIKPKIFDHIIDLDQILPQDAESFKKWGKEVHLSHSGNSKGKGKSRSEDEAEYDLDALGDHQIELDDEEDEDQMKIKVEDDDYHH</sequence>
<dbReference type="EMBL" id="AVOT02000964">
    <property type="protein sequence ID" value="MBW0465146.1"/>
    <property type="molecule type" value="Genomic_DNA"/>
</dbReference>
<dbReference type="Proteomes" id="UP000765509">
    <property type="component" value="Unassembled WGS sequence"/>
</dbReference>
<keyword evidence="3" id="KW-1185">Reference proteome</keyword>
<organism evidence="2 3">
    <name type="scientific">Austropuccinia psidii MF-1</name>
    <dbReference type="NCBI Taxonomy" id="1389203"/>
    <lineage>
        <taxon>Eukaryota</taxon>
        <taxon>Fungi</taxon>
        <taxon>Dikarya</taxon>
        <taxon>Basidiomycota</taxon>
        <taxon>Pucciniomycotina</taxon>
        <taxon>Pucciniomycetes</taxon>
        <taxon>Pucciniales</taxon>
        <taxon>Sphaerophragmiaceae</taxon>
        <taxon>Austropuccinia</taxon>
    </lineage>
</organism>
<gene>
    <name evidence="2" type="ORF">O181_004861</name>
</gene>
<feature type="region of interest" description="Disordered" evidence="1">
    <location>
        <begin position="104"/>
        <end position="159"/>
    </location>
</feature>
<dbReference type="AlphaFoldDB" id="A0A9Q3GFE9"/>
<name>A0A9Q3GFE9_9BASI</name>
<feature type="compositionally biased region" description="Basic and acidic residues" evidence="1">
    <location>
        <begin position="147"/>
        <end position="159"/>
    </location>
</feature>
<accession>A0A9Q3GFE9</accession>
<evidence type="ECO:0000313" key="2">
    <source>
        <dbReference type="EMBL" id="MBW0465146.1"/>
    </source>
</evidence>